<dbReference type="EMBL" id="BOOO01000003">
    <property type="protein sequence ID" value="GII27267.1"/>
    <property type="molecule type" value="Genomic_DNA"/>
</dbReference>
<dbReference type="AlphaFoldDB" id="A0A8J3TLD0"/>
<proteinExistence type="predicted"/>
<feature type="region of interest" description="Disordered" evidence="1">
    <location>
        <begin position="43"/>
        <end position="62"/>
    </location>
</feature>
<reference evidence="2 3" key="1">
    <citation type="submission" date="2021-01" db="EMBL/GenBank/DDBJ databases">
        <title>Whole genome shotgun sequence of Planotetraspora mira NBRC 15435.</title>
        <authorList>
            <person name="Komaki H."/>
            <person name="Tamura T."/>
        </authorList>
    </citation>
    <scope>NUCLEOTIDE SEQUENCE [LARGE SCALE GENOMIC DNA]</scope>
    <source>
        <strain evidence="2 3">NBRC 15435</strain>
    </source>
</reference>
<dbReference type="Pfam" id="PF18944">
    <property type="entry name" value="DUF5691"/>
    <property type="match status" value="1"/>
</dbReference>
<protein>
    <submittedName>
        <fullName evidence="2">Uncharacterized protein</fullName>
    </submittedName>
</protein>
<sequence length="455" mass="49878">MNTPAVNVTWEDLVSTALVGTDRRSASPGEVLEQAAVQVVRARAGRRTREGHPPAPAAEETRPLAARAAGDRLARMLGGEQARLLPEWLEAAAAIGVRVPAHLIPGLLDLGARDRSIRSHLGALTGARGRWLAELNPSWSYLLAEAADMPSGDLWEFGTSGDRRGYLAALRAAAPAQARELLERGWDKETPEDRAAFVLLLSENLGMDDEPFLEAALDDRRREVRQAAADLLTRLPESRLARRMAERAARFLVKDGGGLRADPPKACDSTMERDGVRPRPPAGTAQRGWWLQQVIARTPLAFWAGHLGLPPERAVQLKVGDWAREVAMGWTRAAILQHDARWARALFEVEPLTDLLAVLPPDEQSARAAELVVRHPVDGQMIMMLGGVARPWGPRLAKAVLKKIVETSGTQPWNAGELIRLAGERLDPAMHGHVQEIAELAVILRFRYDMSKELS</sequence>
<evidence type="ECO:0000256" key="1">
    <source>
        <dbReference type="SAM" id="MobiDB-lite"/>
    </source>
</evidence>
<evidence type="ECO:0000313" key="2">
    <source>
        <dbReference type="EMBL" id="GII27267.1"/>
    </source>
</evidence>
<feature type="compositionally biased region" description="Basic and acidic residues" evidence="1">
    <location>
        <begin position="262"/>
        <end position="277"/>
    </location>
</feature>
<keyword evidence="3" id="KW-1185">Reference proteome</keyword>
<dbReference type="RefSeq" id="WP_239113588.1">
    <property type="nucleotide sequence ID" value="NZ_BOOO01000003.1"/>
</dbReference>
<dbReference type="InterPro" id="IPR043746">
    <property type="entry name" value="DUF5691"/>
</dbReference>
<comment type="caution">
    <text evidence="2">The sequence shown here is derived from an EMBL/GenBank/DDBJ whole genome shotgun (WGS) entry which is preliminary data.</text>
</comment>
<evidence type="ECO:0000313" key="3">
    <source>
        <dbReference type="Proteomes" id="UP000650628"/>
    </source>
</evidence>
<feature type="region of interest" description="Disordered" evidence="1">
    <location>
        <begin position="262"/>
        <end position="284"/>
    </location>
</feature>
<gene>
    <name evidence="2" type="ORF">Pmi06nite_07090</name>
</gene>
<organism evidence="2 3">
    <name type="scientific">Planotetraspora mira</name>
    <dbReference type="NCBI Taxonomy" id="58121"/>
    <lineage>
        <taxon>Bacteria</taxon>
        <taxon>Bacillati</taxon>
        <taxon>Actinomycetota</taxon>
        <taxon>Actinomycetes</taxon>
        <taxon>Streptosporangiales</taxon>
        <taxon>Streptosporangiaceae</taxon>
        <taxon>Planotetraspora</taxon>
    </lineage>
</organism>
<name>A0A8J3TLD0_9ACTN</name>
<accession>A0A8J3TLD0</accession>
<dbReference type="Proteomes" id="UP000650628">
    <property type="component" value="Unassembled WGS sequence"/>
</dbReference>